<sequence>MADKFVWNEFEQRSWPVRANFKDEVCKSSLRDDLWRVDVSKPVRQTNELLGAYSLSISIARYGAPWQAVNAMA</sequence>
<protein>
    <submittedName>
        <fullName evidence="1">Uncharacterized protein</fullName>
    </submittedName>
</protein>
<comment type="caution">
    <text evidence="1">The sequence shown here is derived from an EMBL/GenBank/DDBJ whole genome shotgun (WGS) entry which is preliminary data.</text>
</comment>
<dbReference type="EMBL" id="BAAAEO010000005">
    <property type="protein sequence ID" value="GAA0562325.1"/>
    <property type="molecule type" value="Genomic_DNA"/>
</dbReference>
<keyword evidence="2" id="KW-1185">Reference proteome</keyword>
<accession>A0ABP3PFB4</accession>
<dbReference type="Proteomes" id="UP001501169">
    <property type="component" value="Unassembled WGS sequence"/>
</dbReference>
<proteinExistence type="predicted"/>
<gene>
    <name evidence="1" type="ORF">GCM10009098_33080</name>
</gene>
<reference evidence="2" key="1">
    <citation type="journal article" date="2019" name="Int. J. Syst. Evol. Microbiol.">
        <title>The Global Catalogue of Microorganisms (GCM) 10K type strain sequencing project: providing services to taxonomists for standard genome sequencing and annotation.</title>
        <authorList>
            <consortium name="The Broad Institute Genomics Platform"/>
            <consortium name="The Broad Institute Genome Sequencing Center for Infectious Disease"/>
            <person name="Wu L."/>
            <person name="Ma J."/>
        </authorList>
    </citation>
    <scope>NUCLEOTIDE SEQUENCE [LARGE SCALE GENOMIC DNA]</scope>
    <source>
        <strain evidence="2">JCM 14331</strain>
    </source>
</reference>
<evidence type="ECO:0000313" key="1">
    <source>
        <dbReference type="EMBL" id="GAA0562325.1"/>
    </source>
</evidence>
<name>A0ABP3PFB4_9GAMM</name>
<dbReference type="RefSeq" id="WP_226767815.1">
    <property type="nucleotide sequence ID" value="NZ_BAAAEO010000005.1"/>
</dbReference>
<evidence type="ECO:0000313" key="2">
    <source>
        <dbReference type="Proteomes" id="UP001501169"/>
    </source>
</evidence>
<organism evidence="1 2">
    <name type="scientific">Rheinheimera aquimaris</name>
    <dbReference type="NCBI Taxonomy" id="412437"/>
    <lineage>
        <taxon>Bacteria</taxon>
        <taxon>Pseudomonadati</taxon>
        <taxon>Pseudomonadota</taxon>
        <taxon>Gammaproteobacteria</taxon>
        <taxon>Chromatiales</taxon>
        <taxon>Chromatiaceae</taxon>
        <taxon>Rheinheimera</taxon>
    </lineage>
</organism>